<accession>C0GC12</accession>
<dbReference type="PANTHER" id="PTHR42897:SF2">
    <property type="entry name" value="PYRUVATE SYNTHASE SUBUNIT PORB"/>
    <property type="match status" value="1"/>
</dbReference>
<dbReference type="Pfam" id="PF02775">
    <property type="entry name" value="TPP_enzyme_C"/>
    <property type="match status" value="1"/>
</dbReference>
<dbReference type="InterPro" id="IPR029061">
    <property type="entry name" value="THDP-binding"/>
</dbReference>
<dbReference type="eggNOG" id="COG1013">
    <property type="taxonomic scope" value="Bacteria"/>
</dbReference>
<dbReference type="SUPFAM" id="SSF52518">
    <property type="entry name" value="Thiamin diphosphate-binding fold (THDP-binding)"/>
    <property type="match status" value="1"/>
</dbReference>
<proteinExistence type="predicted"/>
<dbReference type="AlphaFoldDB" id="C0GC12"/>
<protein>
    <submittedName>
        <fullName evidence="3">Thiamine pyrophosphate protein domain protein TPP-binding</fullName>
    </submittedName>
</protein>
<organism evidence="3 4">
    <name type="scientific">Dethiobacter alkaliphilus AHT 1</name>
    <dbReference type="NCBI Taxonomy" id="555088"/>
    <lineage>
        <taxon>Bacteria</taxon>
        <taxon>Bacillati</taxon>
        <taxon>Bacillota</taxon>
        <taxon>Dethiobacteria</taxon>
        <taxon>Dethiobacterales</taxon>
        <taxon>Dethiobacteraceae</taxon>
        <taxon>Dethiobacter</taxon>
    </lineage>
</organism>
<dbReference type="InterPro" id="IPR051479">
    <property type="entry name" value="PorB-like"/>
</dbReference>
<dbReference type="GO" id="GO:0030976">
    <property type="term" value="F:thiamine pyrophosphate binding"/>
    <property type="evidence" value="ECO:0007669"/>
    <property type="project" value="InterPro"/>
</dbReference>
<evidence type="ECO:0000259" key="2">
    <source>
        <dbReference type="Pfam" id="PF02775"/>
    </source>
</evidence>
<reference evidence="3 4" key="1">
    <citation type="submission" date="2009-02" db="EMBL/GenBank/DDBJ databases">
        <title>Sequencing of the draft genome and assembly of Dethiobacter alkaliphilus AHT 1.</title>
        <authorList>
            <consortium name="US DOE Joint Genome Institute (JGI-PGF)"/>
            <person name="Lucas S."/>
            <person name="Copeland A."/>
            <person name="Lapidus A."/>
            <person name="Glavina del Rio T."/>
            <person name="Dalin E."/>
            <person name="Tice H."/>
            <person name="Bruce D."/>
            <person name="Goodwin L."/>
            <person name="Pitluck S."/>
            <person name="Larimer F."/>
            <person name="Land M.L."/>
            <person name="Hauser L."/>
            <person name="Muyzer G."/>
        </authorList>
    </citation>
    <scope>NUCLEOTIDE SEQUENCE [LARGE SCALE GENOMIC DNA]</scope>
    <source>
        <strain evidence="3 4">AHT 1</strain>
    </source>
</reference>
<keyword evidence="4" id="KW-1185">Reference proteome</keyword>
<feature type="domain" description="Thiamine pyrophosphate enzyme TPP-binding" evidence="2">
    <location>
        <begin position="87"/>
        <end position="235"/>
    </location>
</feature>
<keyword evidence="1" id="KW-0560">Oxidoreductase</keyword>
<evidence type="ECO:0000256" key="1">
    <source>
        <dbReference type="ARBA" id="ARBA00023002"/>
    </source>
</evidence>
<dbReference type="Gene3D" id="3.40.50.970">
    <property type="match status" value="2"/>
</dbReference>
<dbReference type="Proteomes" id="UP000006443">
    <property type="component" value="Unassembled WGS sequence"/>
</dbReference>
<dbReference type="STRING" id="555088.DealDRAFT_0021"/>
<evidence type="ECO:0000313" key="3">
    <source>
        <dbReference type="EMBL" id="EEG78747.1"/>
    </source>
</evidence>
<comment type="caution">
    <text evidence="3">The sequence shown here is derived from an EMBL/GenBank/DDBJ whole genome shotgun (WGS) entry which is preliminary data.</text>
</comment>
<name>C0GC12_DETAL</name>
<dbReference type="InterPro" id="IPR011766">
    <property type="entry name" value="TPP_enzyme_TPP-bd"/>
</dbReference>
<dbReference type="GO" id="GO:0016491">
    <property type="term" value="F:oxidoreductase activity"/>
    <property type="evidence" value="ECO:0007669"/>
    <property type="project" value="UniProtKB-KW"/>
</dbReference>
<dbReference type="PANTHER" id="PTHR42897">
    <property type="entry name" value="PYRUVATE SYNTHASE SUBUNIT PORB"/>
    <property type="match status" value="1"/>
</dbReference>
<gene>
    <name evidence="3" type="ORF">DealDRAFT_0021</name>
</gene>
<dbReference type="EMBL" id="ACJM01000001">
    <property type="protein sequence ID" value="EEG78747.1"/>
    <property type="molecule type" value="Genomic_DNA"/>
</dbReference>
<dbReference type="RefSeq" id="WP_008513706.1">
    <property type="nucleotide sequence ID" value="NZ_ACJM01000001.1"/>
</dbReference>
<sequence>MSKNIFRISPGFEDIMPDEYKELVESGPYGKDLGVSDMGTFKELLEEHPLCAGCGLALSLRLILASLPNPEDTVIVGSTGCSALAFPQVAVHNIHSLFGNQNAVASGLKRALKLRFPDKVKDVVVIAGDGATADIGLDMVMQSWFRSESITTIMLDNEAYANTGGQESGMTQQGAVMNMAPKGKNFPKISLPEIAREAGCSYVASISPAQPKRLEKMVRRAILTAREVGPSYVQIFSPCPTNYKFKPQETVSRIKQHQKEGHYQTKEYINTAAQEYLASIEEGKKNE</sequence>
<evidence type="ECO:0000313" key="4">
    <source>
        <dbReference type="Proteomes" id="UP000006443"/>
    </source>
</evidence>